<dbReference type="EMBL" id="VTWT01000010">
    <property type="protein sequence ID" value="KAA9325998.1"/>
    <property type="molecule type" value="Genomic_DNA"/>
</dbReference>
<evidence type="ECO:0000313" key="3">
    <source>
        <dbReference type="Proteomes" id="UP000326570"/>
    </source>
</evidence>
<name>A0A5N1IKE5_9BACT</name>
<comment type="caution">
    <text evidence="2">The sequence shown here is derived from an EMBL/GenBank/DDBJ whole genome shotgun (WGS) entry which is preliminary data.</text>
</comment>
<dbReference type="PROSITE" id="PS51257">
    <property type="entry name" value="PROKAR_LIPOPROTEIN"/>
    <property type="match status" value="1"/>
</dbReference>
<feature type="signal peptide" evidence="1">
    <location>
        <begin position="1"/>
        <end position="20"/>
    </location>
</feature>
<evidence type="ECO:0000256" key="1">
    <source>
        <dbReference type="SAM" id="SignalP"/>
    </source>
</evidence>
<keyword evidence="3" id="KW-1185">Reference proteome</keyword>
<reference evidence="2 3" key="1">
    <citation type="submission" date="2019-09" db="EMBL/GenBank/DDBJ databases">
        <title>Genome sequence of Adhaeribacter sp. M2.</title>
        <authorList>
            <person name="Srinivasan S."/>
        </authorList>
    </citation>
    <scope>NUCLEOTIDE SEQUENCE [LARGE SCALE GENOMIC DNA]</scope>
    <source>
        <strain evidence="2 3">M2</strain>
    </source>
</reference>
<accession>A0A5N1IKE5</accession>
<evidence type="ECO:0000313" key="2">
    <source>
        <dbReference type="EMBL" id="KAA9325998.1"/>
    </source>
</evidence>
<dbReference type="RefSeq" id="WP_150905034.1">
    <property type="nucleotide sequence ID" value="NZ_VTWT01000010.1"/>
</dbReference>
<protein>
    <recommendedName>
        <fullName evidence="4">Lipoprotein</fullName>
    </recommendedName>
</protein>
<dbReference type="Proteomes" id="UP000326570">
    <property type="component" value="Unassembled WGS sequence"/>
</dbReference>
<gene>
    <name evidence="2" type="ORF">F0P94_16400</name>
</gene>
<proteinExistence type="predicted"/>
<evidence type="ECO:0008006" key="4">
    <source>
        <dbReference type="Google" id="ProtNLM"/>
    </source>
</evidence>
<feature type="chain" id="PRO_5025046885" description="Lipoprotein" evidence="1">
    <location>
        <begin position="21"/>
        <end position="155"/>
    </location>
</feature>
<sequence>MKNYFKSTIAFSLFSVFAFSGCFDIAPGATDAQASLKQTVSQSISNELADAPCGFDDRKTTGMLKERTAIVVAVRNLGDRETPTFILDMPDEGRRFVACNMPDEIKIDGVKVTFDGEIKEIYDYERWMAHPMKLTKIHKMDGSRGETASNSGETF</sequence>
<keyword evidence="1" id="KW-0732">Signal</keyword>
<dbReference type="AlphaFoldDB" id="A0A5N1IKE5"/>
<organism evidence="2 3">
    <name type="scientific">Adhaeribacter soli</name>
    <dbReference type="NCBI Taxonomy" id="2607655"/>
    <lineage>
        <taxon>Bacteria</taxon>
        <taxon>Pseudomonadati</taxon>
        <taxon>Bacteroidota</taxon>
        <taxon>Cytophagia</taxon>
        <taxon>Cytophagales</taxon>
        <taxon>Hymenobacteraceae</taxon>
        <taxon>Adhaeribacter</taxon>
    </lineage>
</organism>